<dbReference type="PANTHER" id="PTHR21660:SF1">
    <property type="entry name" value="ACYL-COENZYME A THIOESTERASE 13"/>
    <property type="match status" value="1"/>
</dbReference>
<evidence type="ECO:0000313" key="3">
    <source>
        <dbReference type="EMBL" id="AOZ09361.1"/>
    </source>
</evidence>
<dbReference type="InterPro" id="IPR039298">
    <property type="entry name" value="ACOT13"/>
</dbReference>
<dbReference type="Pfam" id="PF13622">
    <property type="entry name" value="4HBT_3"/>
    <property type="match status" value="1"/>
</dbReference>
<name>A0ABM6FC81_9BURK</name>
<dbReference type="Gene3D" id="3.10.129.10">
    <property type="entry name" value="Hotdog Thioesterase"/>
    <property type="match status" value="1"/>
</dbReference>
<proteinExistence type="predicted"/>
<dbReference type="NCBIfam" id="TIGR00369">
    <property type="entry name" value="unchar_dom_1"/>
    <property type="match status" value="1"/>
</dbReference>
<dbReference type="InterPro" id="IPR049449">
    <property type="entry name" value="TesB_ACOT8-like_N"/>
</dbReference>
<evidence type="ECO:0000256" key="1">
    <source>
        <dbReference type="ARBA" id="ARBA00022801"/>
    </source>
</evidence>
<keyword evidence="4" id="KW-1185">Reference proteome</keyword>
<evidence type="ECO:0000313" key="4">
    <source>
        <dbReference type="Proteomes" id="UP000177515"/>
    </source>
</evidence>
<organism evidence="3 4">
    <name type="scientific">Cupriavidus malaysiensis</name>
    <dbReference type="NCBI Taxonomy" id="367825"/>
    <lineage>
        <taxon>Bacteria</taxon>
        <taxon>Pseudomonadati</taxon>
        <taxon>Pseudomonadota</taxon>
        <taxon>Betaproteobacteria</taxon>
        <taxon>Burkholderiales</taxon>
        <taxon>Burkholderiaceae</taxon>
        <taxon>Cupriavidus</taxon>
    </lineage>
</organism>
<gene>
    <name evidence="3" type="ORF">BKK80_26620</name>
</gene>
<feature type="domain" description="Acyl-CoA thioesterase-like N-terminal HotDog" evidence="2">
    <location>
        <begin position="59"/>
        <end position="140"/>
    </location>
</feature>
<protein>
    <submittedName>
        <fullName evidence="3">Phenylacetic acid degradation protein</fullName>
    </submittedName>
</protein>
<keyword evidence="1" id="KW-0378">Hydrolase</keyword>
<dbReference type="RefSeq" id="WP_071071954.1">
    <property type="nucleotide sequence ID" value="NZ_CP017755.1"/>
</dbReference>
<dbReference type="PANTHER" id="PTHR21660">
    <property type="entry name" value="THIOESTERASE SUPERFAMILY MEMBER-RELATED"/>
    <property type="match status" value="1"/>
</dbReference>
<dbReference type="InterPro" id="IPR003736">
    <property type="entry name" value="PAAI_dom"/>
</dbReference>
<dbReference type="CDD" id="cd03443">
    <property type="entry name" value="PaaI_thioesterase"/>
    <property type="match status" value="1"/>
</dbReference>
<dbReference type="InterPro" id="IPR029069">
    <property type="entry name" value="HotDog_dom_sf"/>
</dbReference>
<accession>A0ABM6FC81</accession>
<dbReference type="EMBL" id="CP017755">
    <property type="protein sequence ID" value="AOZ09361.1"/>
    <property type="molecule type" value="Genomic_DNA"/>
</dbReference>
<reference evidence="3 4" key="1">
    <citation type="submission" date="2016-10" db="EMBL/GenBank/DDBJ databases">
        <title>Complete genome sequences of three Cupriavidus strains isolated from various Malaysian environments.</title>
        <authorList>
            <person name="Abdullah A.A.-A."/>
            <person name="Shafie N.A.H."/>
            <person name="Lau N.S."/>
        </authorList>
    </citation>
    <scope>NUCLEOTIDE SEQUENCE [LARGE SCALE GENOMIC DNA]</scope>
    <source>
        <strain evidence="3 4">USMAA1020</strain>
    </source>
</reference>
<dbReference type="Proteomes" id="UP000177515">
    <property type="component" value="Chromosome 2"/>
</dbReference>
<evidence type="ECO:0000259" key="2">
    <source>
        <dbReference type="Pfam" id="PF13622"/>
    </source>
</evidence>
<sequence>MNREGIGQDGYFKRLQRGDAAPPPVATLLGGKIGTVDLEAGALTSAYQATESFLNPAGQVQGGMLSAMLDDVTAMLVTATLGEGEACATLNLNVTFLRAAQAGPLQGRATLVRRGRDICNVAGELLQEGRVVASAVATCMIVRGGDSRRAAAA</sequence>
<dbReference type="SUPFAM" id="SSF54637">
    <property type="entry name" value="Thioesterase/thiol ester dehydrase-isomerase"/>
    <property type="match status" value="1"/>
</dbReference>